<evidence type="ECO:0000256" key="1">
    <source>
        <dbReference type="SAM" id="MobiDB-lite"/>
    </source>
</evidence>
<dbReference type="AlphaFoldDB" id="A0A7I9ZFN8"/>
<protein>
    <submittedName>
        <fullName evidence="2">Uncharacterized protein</fullName>
    </submittedName>
</protein>
<sequence length="102" mass="10863">MISDVRIEHGLDGGLPTHWPWPSADAVVPEQLHRLGESAGYRVAVTWGAQPGTVDAVFITAADAEQIPALTDLYLPPAGPHRVTSHANDPQTNTRSARCDSG</sequence>
<dbReference type="Proteomes" id="UP000465301">
    <property type="component" value="Unassembled WGS sequence"/>
</dbReference>
<gene>
    <name evidence="2" type="ORF">MTIM_52760</name>
</gene>
<feature type="region of interest" description="Disordered" evidence="1">
    <location>
        <begin position="78"/>
        <end position="102"/>
    </location>
</feature>
<reference evidence="2 3" key="1">
    <citation type="journal article" date="2019" name="Emerg. Microbes Infect.">
        <title>Comprehensive subspecies identification of 175 nontuberculous mycobacteria species based on 7547 genomic profiles.</title>
        <authorList>
            <person name="Matsumoto Y."/>
            <person name="Kinjo T."/>
            <person name="Motooka D."/>
            <person name="Nabeya D."/>
            <person name="Jung N."/>
            <person name="Uechi K."/>
            <person name="Horii T."/>
            <person name="Iida T."/>
            <person name="Fujita J."/>
            <person name="Nakamura S."/>
        </authorList>
    </citation>
    <scope>NUCLEOTIDE SEQUENCE [LARGE SCALE GENOMIC DNA]</scope>
    <source>
        <strain evidence="2 3">JCM 30726</strain>
    </source>
</reference>
<proteinExistence type="predicted"/>
<evidence type="ECO:0000313" key="2">
    <source>
        <dbReference type="EMBL" id="GFG99397.1"/>
    </source>
</evidence>
<evidence type="ECO:0000313" key="3">
    <source>
        <dbReference type="Proteomes" id="UP000465301"/>
    </source>
</evidence>
<keyword evidence="3" id="KW-1185">Reference proteome</keyword>
<accession>A0A7I9ZFN8</accession>
<name>A0A7I9ZFN8_9MYCO</name>
<comment type="caution">
    <text evidence="2">The sequence shown here is derived from an EMBL/GenBank/DDBJ whole genome shotgun (WGS) entry which is preliminary data.</text>
</comment>
<feature type="compositionally biased region" description="Polar residues" evidence="1">
    <location>
        <begin position="85"/>
        <end position="96"/>
    </location>
</feature>
<dbReference type="RefSeq" id="WP_167526060.1">
    <property type="nucleotide sequence ID" value="NZ_BLLA01000003.1"/>
</dbReference>
<organism evidence="2 3">
    <name type="scientific">Mycobacterium timonense</name>
    <dbReference type="NCBI Taxonomy" id="701043"/>
    <lineage>
        <taxon>Bacteria</taxon>
        <taxon>Bacillati</taxon>
        <taxon>Actinomycetota</taxon>
        <taxon>Actinomycetes</taxon>
        <taxon>Mycobacteriales</taxon>
        <taxon>Mycobacteriaceae</taxon>
        <taxon>Mycobacterium</taxon>
        <taxon>Mycobacterium avium complex (MAC)</taxon>
    </lineage>
</organism>
<dbReference type="EMBL" id="BLLA01000003">
    <property type="protein sequence ID" value="GFG99397.1"/>
    <property type="molecule type" value="Genomic_DNA"/>
</dbReference>